<name>M1AVS1_SOLTU</name>
<proteinExistence type="predicted"/>
<dbReference type="Gramene" id="PGSC0003DMT400031494">
    <property type="protein sequence ID" value="PGSC0003DMT400031494"/>
    <property type="gene ID" value="PGSC0003DMG400012075"/>
</dbReference>
<reference evidence="1" key="2">
    <citation type="submission" date="2015-06" db="UniProtKB">
        <authorList>
            <consortium name="EnsemblPlants"/>
        </authorList>
    </citation>
    <scope>IDENTIFICATION</scope>
    <source>
        <strain evidence="1">DM1-3 516 R44</strain>
    </source>
</reference>
<evidence type="ECO:0000313" key="1">
    <source>
        <dbReference type="EnsemblPlants" id="PGSC0003DMT400031494"/>
    </source>
</evidence>
<dbReference type="HOGENOM" id="CLU_029307_9_2_1"/>
<dbReference type="PaxDb" id="4113-PGSC0003DMT400031494"/>
<accession>M1AVS1</accession>
<sequence>MSMAEQSSHNLVEMSQGVQKHLMLTALASQLNDLATKISEVENQCTSLGKYIPPHERRESRNHEHSCVEDTLQIILLKVTKQDRVINEIKENIEVLNQMRADDEDVPETTADVQEDVAAHAELDVETDEELISMDANET</sequence>
<dbReference type="EnsemblPlants" id="PGSC0003DMT400031494">
    <property type="protein sequence ID" value="PGSC0003DMT400031494"/>
    <property type="gene ID" value="PGSC0003DMG400012075"/>
</dbReference>
<dbReference type="Proteomes" id="UP000011115">
    <property type="component" value="Unassembled WGS sequence"/>
</dbReference>
<dbReference type="AlphaFoldDB" id="M1AVS1"/>
<protein>
    <recommendedName>
        <fullName evidence="3">Polyprotein protein</fullName>
    </recommendedName>
</protein>
<evidence type="ECO:0008006" key="3">
    <source>
        <dbReference type="Google" id="ProtNLM"/>
    </source>
</evidence>
<reference evidence="2" key="1">
    <citation type="journal article" date="2011" name="Nature">
        <title>Genome sequence and analysis of the tuber crop potato.</title>
        <authorList>
            <consortium name="The Potato Genome Sequencing Consortium"/>
        </authorList>
    </citation>
    <scope>NUCLEOTIDE SEQUENCE [LARGE SCALE GENOMIC DNA]</scope>
    <source>
        <strain evidence="2">cv. DM1-3 516 R44</strain>
    </source>
</reference>
<dbReference type="InParanoid" id="M1AVS1"/>
<evidence type="ECO:0000313" key="2">
    <source>
        <dbReference type="Proteomes" id="UP000011115"/>
    </source>
</evidence>
<keyword evidence="2" id="KW-1185">Reference proteome</keyword>
<organism evidence="1 2">
    <name type="scientific">Solanum tuberosum</name>
    <name type="common">Potato</name>
    <dbReference type="NCBI Taxonomy" id="4113"/>
    <lineage>
        <taxon>Eukaryota</taxon>
        <taxon>Viridiplantae</taxon>
        <taxon>Streptophyta</taxon>
        <taxon>Embryophyta</taxon>
        <taxon>Tracheophyta</taxon>
        <taxon>Spermatophyta</taxon>
        <taxon>Magnoliopsida</taxon>
        <taxon>eudicotyledons</taxon>
        <taxon>Gunneridae</taxon>
        <taxon>Pentapetalae</taxon>
        <taxon>asterids</taxon>
        <taxon>lamiids</taxon>
        <taxon>Solanales</taxon>
        <taxon>Solanaceae</taxon>
        <taxon>Solanoideae</taxon>
        <taxon>Solaneae</taxon>
        <taxon>Solanum</taxon>
    </lineage>
</organism>